<dbReference type="SUPFAM" id="SSF51735">
    <property type="entry name" value="NAD(P)-binding Rossmann-fold domains"/>
    <property type="match status" value="1"/>
</dbReference>
<dbReference type="InterPro" id="IPR001509">
    <property type="entry name" value="Epimerase_deHydtase"/>
</dbReference>
<comment type="similarity">
    <text evidence="1">Belongs to the NAD(P)-dependent epimerase/dehydratase family.</text>
</comment>
<proteinExistence type="inferred from homology"/>
<evidence type="ECO:0000313" key="4">
    <source>
        <dbReference type="Proteomes" id="UP000274694"/>
    </source>
</evidence>
<dbReference type="Gene3D" id="3.90.25.10">
    <property type="entry name" value="UDP-galactose 4-epimerase, domain 1"/>
    <property type="match status" value="1"/>
</dbReference>
<dbReference type="PANTHER" id="PTHR43000">
    <property type="entry name" value="DTDP-D-GLUCOSE 4,6-DEHYDRATASE-RELATED"/>
    <property type="match status" value="1"/>
</dbReference>
<dbReference type="Pfam" id="PF01370">
    <property type="entry name" value="Epimerase"/>
    <property type="match status" value="1"/>
</dbReference>
<organism evidence="3 4">
    <name type="scientific">Micromonospora chalcea</name>
    <dbReference type="NCBI Taxonomy" id="1874"/>
    <lineage>
        <taxon>Bacteria</taxon>
        <taxon>Bacillati</taxon>
        <taxon>Actinomycetota</taxon>
        <taxon>Actinomycetes</taxon>
        <taxon>Micromonosporales</taxon>
        <taxon>Micromonosporaceae</taxon>
        <taxon>Micromonospora</taxon>
    </lineage>
</organism>
<evidence type="ECO:0000259" key="2">
    <source>
        <dbReference type="Pfam" id="PF01370"/>
    </source>
</evidence>
<dbReference type="RefSeq" id="WP_069087159.1">
    <property type="nucleotide sequence ID" value="NZ_QGTA01000146.1"/>
</dbReference>
<dbReference type="Gene3D" id="3.40.50.720">
    <property type="entry name" value="NAD(P)-binding Rossmann-like Domain"/>
    <property type="match status" value="1"/>
</dbReference>
<sequence>MRVLITGAAGFIGTHLRRHLTRSGATVIAVDLADCDIRDHDGMRDVVAGASPDAVYHLAALASVSESWTRPFDAWSVNVLGTVSVLDAVRTAAPGARVLLMSTASVHDGGDVADPITEEQPVAPFSPYGSSKAAAEAAGRQYFSAFGTHVMFARATNVIGPGQAATYVVPALCRRILHAQSANLPQINVGNVESERDFVDVRDAVRALAAIMEGGRPDRVYNVCTGVGTRIGDVARRLCELAGARLDVRVEPALDRRSDTRRLVGDPTRTGREIGWRWETPLSRTLADVLAAAQEPVVPGPRSGHCSTEAGR</sequence>
<dbReference type="InterPro" id="IPR036291">
    <property type="entry name" value="NAD(P)-bd_dom_sf"/>
</dbReference>
<keyword evidence="4" id="KW-1185">Reference proteome</keyword>
<protein>
    <recommendedName>
        <fullName evidence="2">NAD-dependent epimerase/dehydratase domain-containing protein</fullName>
    </recommendedName>
</protein>
<evidence type="ECO:0000256" key="1">
    <source>
        <dbReference type="ARBA" id="ARBA00007637"/>
    </source>
</evidence>
<evidence type="ECO:0000313" key="3">
    <source>
        <dbReference type="EMBL" id="RQW94673.1"/>
    </source>
</evidence>
<feature type="domain" description="NAD-dependent epimerase/dehydratase" evidence="2">
    <location>
        <begin position="3"/>
        <end position="224"/>
    </location>
</feature>
<dbReference type="Proteomes" id="UP000274694">
    <property type="component" value="Unassembled WGS sequence"/>
</dbReference>
<comment type="caution">
    <text evidence="3">The sequence shown here is derived from an EMBL/GenBank/DDBJ whole genome shotgun (WGS) entry which is preliminary data.</text>
</comment>
<accession>A0ABX9Y6G8</accession>
<gene>
    <name evidence="3" type="ORF">DLJ60_08575</name>
</gene>
<name>A0ABX9Y6G8_MICCH</name>
<dbReference type="EMBL" id="QGTA01000146">
    <property type="protein sequence ID" value="RQW94673.1"/>
    <property type="molecule type" value="Genomic_DNA"/>
</dbReference>
<reference evidence="3 4" key="1">
    <citation type="submission" date="2018-05" db="EMBL/GenBank/DDBJ databases">
        <title>Micromonospora from Atacama Desert.</title>
        <authorList>
            <person name="Carro L."/>
            <person name="Goodfellow M."/>
            <person name="Klenk H.-P."/>
        </authorList>
    </citation>
    <scope>NUCLEOTIDE SEQUENCE [LARGE SCALE GENOMIC DNA]</scope>
    <source>
        <strain evidence="3 4">LB41</strain>
    </source>
</reference>